<keyword evidence="3" id="KW-0813">Transport</keyword>
<evidence type="ECO:0000256" key="3">
    <source>
        <dbReference type="ARBA" id="ARBA00022448"/>
    </source>
</evidence>
<keyword evidence="13" id="KW-0998">Cell outer membrane</keyword>
<evidence type="ECO:0000256" key="13">
    <source>
        <dbReference type="ARBA" id="ARBA00023237"/>
    </source>
</evidence>
<keyword evidence="5" id="KW-0762">Sugar transport</keyword>
<evidence type="ECO:0000256" key="11">
    <source>
        <dbReference type="ARBA" id="ARBA00023136"/>
    </source>
</evidence>
<evidence type="ECO:0000313" key="17">
    <source>
        <dbReference type="EMBL" id="GHE39030.1"/>
    </source>
</evidence>
<evidence type="ECO:0000256" key="1">
    <source>
        <dbReference type="ARBA" id="ARBA00004571"/>
    </source>
</evidence>
<evidence type="ECO:0000256" key="10">
    <source>
        <dbReference type="ARBA" id="ARBA00023114"/>
    </source>
</evidence>
<dbReference type="Pfam" id="PF02563">
    <property type="entry name" value="Poly_export"/>
    <property type="match status" value="1"/>
</dbReference>
<comment type="subcellular location">
    <subcellularLocation>
        <location evidence="1">Cell outer membrane</location>
        <topology evidence="1">Multi-pass membrane protein</topology>
    </subcellularLocation>
</comment>
<accession>A0ABQ3HYQ2</accession>
<evidence type="ECO:0000256" key="6">
    <source>
        <dbReference type="ARBA" id="ARBA00022692"/>
    </source>
</evidence>
<evidence type="ECO:0000256" key="9">
    <source>
        <dbReference type="ARBA" id="ARBA00023065"/>
    </source>
</evidence>
<keyword evidence="9" id="KW-0406">Ion transport</keyword>
<keyword evidence="10" id="KW-0626">Porin</keyword>
<proteinExistence type="inferred from homology"/>
<dbReference type="InterPro" id="IPR054765">
    <property type="entry name" value="SLBB_dom"/>
</dbReference>
<dbReference type="Gene3D" id="3.10.560.10">
    <property type="entry name" value="Outer membrane lipoprotein wza domain like"/>
    <property type="match status" value="1"/>
</dbReference>
<keyword evidence="6" id="KW-0812">Transmembrane</keyword>
<keyword evidence="12" id="KW-0564">Palmitate</keyword>
<protein>
    <submittedName>
        <fullName evidence="17">Polysaccharide export outer membrane protein</fullName>
    </submittedName>
</protein>
<evidence type="ECO:0000256" key="4">
    <source>
        <dbReference type="ARBA" id="ARBA00022452"/>
    </source>
</evidence>
<keyword evidence="8" id="KW-0625">Polysaccharide transport</keyword>
<dbReference type="EMBL" id="BNAF01000008">
    <property type="protein sequence ID" value="GHE39030.1"/>
    <property type="molecule type" value="Genomic_DNA"/>
</dbReference>
<dbReference type="Pfam" id="PF22461">
    <property type="entry name" value="SLBB_2"/>
    <property type="match status" value="1"/>
</dbReference>
<evidence type="ECO:0000256" key="8">
    <source>
        <dbReference type="ARBA" id="ARBA00023047"/>
    </source>
</evidence>
<dbReference type="Proteomes" id="UP000620550">
    <property type="component" value="Unassembled WGS sequence"/>
</dbReference>
<dbReference type="InterPro" id="IPR049712">
    <property type="entry name" value="Poly_export"/>
</dbReference>
<evidence type="ECO:0000256" key="2">
    <source>
        <dbReference type="ARBA" id="ARBA00009450"/>
    </source>
</evidence>
<evidence type="ECO:0000256" key="7">
    <source>
        <dbReference type="ARBA" id="ARBA00022729"/>
    </source>
</evidence>
<comment type="caution">
    <text evidence="17">The sequence shown here is derived from an EMBL/GenBank/DDBJ whole genome shotgun (WGS) entry which is preliminary data.</text>
</comment>
<organism evidence="17 18">
    <name type="scientific">Sphingobacterium griseoflavum</name>
    <dbReference type="NCBI Taxonomy" id="1474952"/>
    <lineage>
        <taxon>Bacteria</taxon>
        <taxon>Pseudomonadati</taxon>
        <taxon>Bacteroidota</taxon>
        <taxon>Sphingobacteriia</taxon>
        <taxon>Sphingobacteriales</taxon>
        <taxon>Sphingobacteriaceae</taxon>
        <taxon>Sphingobacterium</taxon>
    </lineage>
</organism>
<keyword evidence="4" id="KW-1134">Transmembrane beta strand</keyword>
<evidence type="ECO:0000256" key="5">
    <source>
        <dbReference type="ARBA" id="ARBA00022597"/>
    </source>
</evidence>
<evidence type="ECO:0000259" key="15">
    <source>
        <dbReference type="Pfam" id="PF02563"/>
    </source>
</evidence>
<dbReference type="InterPro" id="IPR003715">
    <property type="entry name" value="Poly_export_N"/>
</dbReference>
<reference evidence="18" key="1">
    <citation type="journal article" date="2019" name="Int. J. Syst. Evol. Microbiol.">
        <title>The Global Catalogue of Microorganisms (GCM) 10K type strain sequencing project: providing services to taxonomists for standard genome sequencing and annotation.</title>
        <authorList>
            <consortium name="The Broad Institute Genomics Platform"/>
            <consortium name="The Broad Institute Genome Sequencing Center for Infectious Disease"/>
            <person name="Wu L."/>
            <person name="Ma J."/>
        </authorList>
    </citation>
    <scope>NUCLEOTIDE SEQUENCE [LARGE SCALE GENOMIC DNA]</scope>
    <source>
        <strain evidence="18">CGMCC 1.12966</strain>
    </source>
</reference>
<name>A0ABQ3HYQ2_9SPHI</name>
<feature type="domain" description="Polysaccharide export protein N-terminal" evidence="15">
    <location>
        <begin position="84"/>
        <end position="180"/>
    </location>
</feature>
<evidence type="ECO:0000256" key="14">
    <source>
        <dbReference type="ARBA" id="ARBA00023288"/>
    </source>
</evidence>
<keyword evidence="7" id="KW-0732">Signal</keyword>
<evidence type="ECO:0000259" key="16">
    <source>
        <dbReference type="Pfam" id="PF22461"/>
    </source>
</evidence>
<evidence type="ECO:0000313" key="18">
    <source>
        <dbReference type="Proteomes" id="UP000620550"/>
    </source>
</evidence>
<evidence type="ECO:0000256" key="12">
    <source>
        <dbReference type="ARBA" id="ARBA00023139"/>
    </source>
</evidence>
<feature type="domain" description="SLBB" evidence="16">
    <location>
        <begin position="184"/>
        <end position="263"/>
    </location>
</feature>
<gene>
    <name evidence="17" type="ORF">GCM10017764_22780</name>
</gene>
<keyword evidence="18" id="KW-1185">Reference proteome</keyword>
<dbReference type="PANTHER" id="PTHR33619:SF3">
    <property type="entry name" value="POLYSACCHARIDE EXPORT PROTEIN GFCE-RELATED"/>
    <property type="match status" value="1"/>
</dbReference>
<comment type="similarity">
    <text evidence="2">Belongs to the BexD/CtrA/VexA family.</text>
</comment>
<keyword evidence="14" id="KW-0449">Lipoprotein</keyword>
<sequence length="298" mass="32797">MQPKKPVLAALYNIKKQKLQLQLQYKFNHMKETIPNPPQVRLTWLALIALFFMASCASVKNTVYFQDLPIDSVRVVKEAAAFTEPVIQADDILSVTIQTIDPTTAAVANQAVAVQAVGASSATSLGNQLISGFLVDRDGYIHMALIGKVDVKGLTTYQARERITSLATQYYKDPTVQVRFANYKITVLGEVARPATYTVPNEKVSILDALGMAGDLTIYGKRENVLLVREQNGAKELIRLNLNDSKLFQSPHFYLRQNDVLYVEPGKAKAAANNAARTQTFAIIGSVLSLLIVAVTRL</sequence>
<dbReference type="PANTHER" id="PTHR33619">
    <property type="entry name" value="POLYSACCHARIDE EXPORT PROTEIN GFCE-RELATED"/>
    <property type="match status" value="1"/>
</dbReference>
<keyword evidence="11" id="KW-0472">Membrane</keyword>